<evidence type="ECO:0000313" key="4">
    <source>
        <dbReference type="EMBL" id="KRN43684.1"/>
    </source>
</evidence>
<evidence type="ECO:0000256" key="2">
    <source>
        <dbReference type="SAM" id="SignalP"/>
    </source>
</evidence>
<feature type="compositionally biased region" description="Low complexity" evidence="1">
    <location>
        <begin position="45"/>
        <end position="56"/>
    </location>
</feature>
<reference evidence="4 5" key="1">
    <citation type="journal article" date="2015" name="Genome Announc.">
        <title>Expanding the biotechnology potential of lactobacilli through comparative genomics of 213 strains and associated genera.</title>
        <authorList>
            <person name="Sun Z."/>
            <person name="Harris H.M."/>
            <person name="McCann A."/>
            <person name="Guo C."/>
            <person name="Argimon S."/>
            <person name="Zhang W."/>
            <person name="Yang X."/>
            <person name="Jeffery I.B."/>
            <person name="Cooney J.C."/>
            <person name="Kagawa T.F."/>
            <person name="Liu W."/>
            <person name="Song Y."/>
            <person name="Salvetti E."/>
            <person name="Wrobel A."/>
            <person name="Rasinkangas P."/>
            <person name="Parkhill J."/>
            <person name="Rea M.C."/>
            <person name="O'Sullivan O."/>
            <person name="Ritari J."/>
            <person name="Douillard F.P."/>
            <person name="Paul Ross R."/>
            <person name="Yang R."/>
            <person name="Briner A.E."/>
            <person name="Felis G.E."/>
            <person name="de Vos W.M."/>
            <person name="Barrangou R."/>
            <person name="Klaenhammer T.R."/>
            <person name="Caufield P.W."/>
            <person name="Cui Y."/>
            <person name="Zhang H."/>
            <person name="O'Toole P.W."/>
        </authorList>
    </citation>
    <scope>NUCLEOTIDE SEQUENCE [LARGE SCALE GENOMIC DNA]</scope>
    <source>
        <strain evidence="4 5">DSM 14792</strain>
    </source>
</reference>
<feature type="region of interest" description="Disordered" evidence="1">
    <location>
        <begin position="30"/>
        <end position="57"/>
    </location>
</feature>
<dbReference type="Proteomes" id="UP000051639">
    <property type="component" value="Unassembled WGS sequence"/>
</dbReference>
<dbReference type="AlphaFoldDB" id="A0A0R2H2I6"/>
<feature type="chain" id="PRO_5038345947" description="DUF4767 domain-containing protein" evidence="2">
    <location>
        <begin position="24"/>
        <end position="149"/>
    </location>
</feature>
<keyword evidence="5" id="KW-1185">Reference proteome</keyword>
<gene>
    <name evidence="4" type="ORF">IV41_GL001452</name>
</gene>
<dbReference type="PROSITE" id="PS51257">
    <property type="entry name" value="PROKAR_LIPOPROTEIN"/>
    <property type="match status" value="1"/>
</dbReference>
<proteinExistence type="predicted"/>
<evidence type="ECO:0000313" key="5">
    <source>
        <dbReference type="Proteomes" id="UP000051639"/>
    </source>
</evidence>
<feature type="domain" description="DUF4767" evidence="3">
    <location>
        <begin position="56"/>
        <end position="140"/>
    </location>
</feature>
<feature type="signal peptide" evidence="2">
    <location>
        <begin position="1"/>
        <end position="23"/>
    </location>
</feature>
<organism evidence="4 5">
    <name type="scientific">Limosilactobacillus ingluviei</name>
    <dbReference type="NCBI Taxonomy" id="148604"/>
    <lineage>
        <taxon>Bacteria</taxon>
        <taxon>Bacillati</taxon>
        <taxon>Bacillota</taxon>
        <taxon>Bacilli</taxon>
        <taxon>Lactobacillales</taxon>
        <taxon>Lactobacillaceae</taxon>
        <taxon>Limosilactobacillus</taxon>
    </lineage>
</organism>
<feature type="compositionally biased region" description="Polar residues" evidence="1">
    <location>
        <begin position="32"/>
        <end position="42"/>
    </location>
</feature>
<sequence>MGGDKMRKIIWGSLAVLSTLALAGCGNDHHQQSQARSQTSSKKVAASQTTHHQAAALWNSDKDQQLAKFINQWAPTMKQAYTKYDGKHELKLATGVKYPSQLKATTVNGQHDSIGWSPKGTGKYDYNVVALYNDNQGGQSTHYLRLCLS</sequence>
<evidence type="ECO:0000259" key="3">
    <source>
        <dbReference type="Pfam" id="PF15983"/>
    </source>
</evidence>
<dbReference type="InterPro" id="IPR031927">
    <property type="entry name" value="DUF4767"/>
</dbReference>
<accession>A0A0R2H2I6</accession>
<name>A0A0R2H2I6_9LACO</name>
<evidence type="ECO:0000256" key="1">
    <source>
        <dbReference type="SAM" id="MobiDB-lite"/>
    </source>
</evidence>
<protein>
    <recommendedName>
        <fullName evidence="3">DUF4767 domain-containing protein</fullName>
    </recommendedName>
</protein>
<comment type="caution">
    <text evidence="4">The sequence shown here is derived from an EMBL/GenBank/DDBJ whole genome shotgun (WGS) entry which is preliminary data.</text>
</comment>
<keyword evidence="2" id="KW-0732">Signal</keyword>
<dbReference type="EMBL" id="JQBA01000040">
    <property type="protein sequence ID" value="KRN43684.1"/>
    <property type="molecule type" value="Genomic_DNA"/>
</dbReference>
<dbReference type="Pfam" id="PF15983">
    <property type="entry name" value="DUF4767"/>
    <property type="match status" value="1"/>
</dbReference>